<keyword evidence="8" id="KW-0902">Two-component regulatory system</keyword>
<dbReference type="Proteomes" id="UP001185092">
    <property type="component" value="Unassembled WGS sequence"/>
</dbReference>
<dbReference type="Gene3D" id="1.25.40.10">
    <property type="entry name" value="Tetratricopeptide repeat domain"/>
    <property type="match status" value="2"/>
</dbReference>
<evidence type="ECO:0000256" key="4">
    <source>
        <dbReference type="ARBA" id="ARBA00022679"/>
    </source>
</evidence>
<dbReference type="Pfam" id="PF07730">
    <property type="entry name" value="HisKA_3"/>
    <property type="match status" value="1"/>
</dbReference>
<keyword evidence="4" id="KW-0808">Transferase</keyword>
<evidence type="ECO:0000256" key="1">
    <source>
        <dbReference type="ARBA" id="ARBA00000085"/>
    </source>
</evidence>
<dbReference type="GO" id="GO:0005524">
    <property type="term" value="F:ATP binding"/>
    <property type="evidence" value="ECO:0007669"/>
    <property type="project" value="UniProtKB-KW"/>
</dbReference>
<dbReference type="InterPro" id="IPR011712">
    <property type="entry name" value="Sig_transdc_His_kin_sub3_dim/P"/>
</dbReference>
<dbReference type="RefSeq" id="WP_309938796.1">
    <property type="nucleotide sequence ID" value="NZ_AP025305.1"/>
</dbReference>
<sequence>MVKIRGLILLLGISLFYFDAWSQQTDSLALKEYFSAWKQINTKDHLTAKKRLLRLYANASNEDMKIRSLGALGQYYNVHGDGDSSIYFCNKTLKLLEGKEDEKSISRISLMYNTMGIAYLNQSMNDKALEMHINGVEIAEKSNNKNLYFTHIHGLARAYLQKEEYEKSISMFMECINSSENPRVVYASYINIGSAYSSMEEYELSIAYARKALKMCADMKDIQCEVTTRMEIATSMSMMGKDLEAYSYLEKAYDISKKNAHKNMEVYVMLEMSQLLIKMQKMEEASAILIQALVIAEKLGHLNYLKEIYADLESIMIFKGDYEKAHAYLTKINNITDSIHAAQNYAKINELEVKYQTVRKEKEILKLKNEKSRRELALMQKNKELSKLQLEQKLQAEKAENRFLKLQKDSVTRSNEIHQLENSALLNKAKIEKEKGIRNLLIFLFFIILIPVVMAMALSQQKSKSRKALLAKQEQMAKQQVETLLKNQELKLITATMSGQNSERQRISQELHDSIGGSLAAIKLQLGNHPISENDLNEIYQYVDKTYGKVREISHALVPKDIELEVFTSLLSEYFDAIENSTYLKINRNFYPYKQINELPSDILANMYCIIQELVSNAVKHANASNLDINLSCFDNELSLVYEDDGDGFDQKLVDANKGIGLMNIQNRVKSLHGELHIDTHPGKGVNIVINLPININENVYEA</sequence>
<keyword evidence="11" id="KW-1133">Transmembrane helix</keyword>
<protein>
    <recommendedName>
        <fullName evidence="2">histidine kinase</fullName>
        <ecNumber evidence="2">2.7.13.3</ecNumber>
    </recommendedName>
</protein>
<feature type="repeat" description="TPR" evidence="9">
    <location>
        <begin position="186"/>
        <end position="219"/>
    </location>
</feature>
<reference evidence="13" key="1">
    <citation type="submission" date="2023-07" db="EMBL/GenBank/DDBJ databases">
        <title>Genomic Encyclopedia of Type Strains, Phase IV (KMG-IV): sequencing the most valuable type-strain genomes for metagenomic binning, comparative biology and taxonomic classification.</title>
        <authorList>
            <person name="Goeker M."/>
        </authorList>
    </citation>
    <scope>NUCLEOTIDE SEQUENCE</scope>
    <source>
        <strain evidence="13">DSM 26174</strain>
    </source>
</reference>
<keyword evidence="7" id="KW-0067">ATP-binding</keyword>
<dbReference type="Pfam" id="PF13181">
    <property type="entry name" value="TPR_8"/>
    <property type="match status" value="2"/>
</dbReference>
<evidence type="ECO:0000256" key="5">
    <source>
        <dbReference type="ARBA" id="ARBA00022741"/>
    </source>
</evidence>
<evidence type="ECO:0000259" key="12">
    <source>
        <dbReference type="PROSITE" id="PS50109"/>
    </source>
</evidence>
<dbReference type="PROSITE" id="PS50005">
    <property type="entry name" value="TPR"/>
    <property type="match status" value="1"/>
</dbReference>
<dbReference type="GO" id="GO:0000155">
    <property type="term" value="F:phosphorelay sensor kinase activity"/>
    <property type="evidence" value="ECO:0007669"/>
    <property type="project" value="InterPro"/>
</dbReference>
<dbReference type="SMART" id="SM00387">
    <property type="entry name" value="HATPase_c"/>
    <property type="match status" value="1"/>
</dbReference>
<comment type="caution">
    <text evidence="13">The sequence shown here is derived from an EMBL/GenBank/DDBJ whole genome shotgun (WGS) entry which is preliminary data.</text>
</comment>
<dbReference type="InterPro" id="IPR019734">
    <property type="entry name" value="TPR_rpt"/>
</dbReference>
<dbReference type="Gene3D" id="3.30.565.10">
    <property type="entry name" value="Histidine kinase-like ATPase, C-terminal domain"/>
    <property type="match status" value="1"/>
</dbReference>
<evidence type="ECO:0000256" key="2">
    <source>
        <dbReference type="ARBA" id="ARBA00012438"/>
    </source>
</evidence>
<keyword evidence="6 13" id="KW-0418">Kinase</keyword>
<dbReference type="GO" id="GO:0016020">
    <property type="term" value="C:membrane"/>
    <property type="evidence" value="ECO:0007669"/>
    <property type="project" value="InterPro"/>
</dbReference>
<dbReference type="GO" id="GO:0046983">
    <property type="term" value="F:protein dimerization activity"/>
    <property type="evidence" value="ECO:0007669"/>
    <property type="project" value="InterPro"/>
</dbReference>
<organism evidence="13 14">
    <name type="scientific">Aureibacter tunicatorum</name>
    <dbReference type="NCBI Taxonomy" id="866807"/>
    <lineage>
        <taxon>Bacteria</taxon>
        <taxon>Pseudomonadati</taxon>
        <taxon>Bacteroidota</taxon>
        <taxon>Cytophagia</taxon>
        <taxon>Cytophagales</taxon>
        <taxon>Persicobacteraceae</taxon>
        <taxon>Aureibacter</taxon>
    </lineage>
</organism>
<proteinExistence type="predicted"/>
<dbReference type="InterPro" id="IPR011990">
    <property type="entry name" value="TPR-like_helical_dom_sf"/>
</dbReference>
<keyword evidence="3" id="KW-0597">Phosphoprotein</keyword>
<dbReference type="CDD" id="cd16917">
    <property type="entry name" value="HATPase_UhpB-NarQ-NarX-like"/>
    <property type="match status" value="1"/>
</dbReference>
<dbReference type="SMART" id="SM00028">
    <property type="entry name" value="TPR"/>
    <property type="match status" value="6"/>
</dbReference>
<keyword evidence="5" id="KW-0547">Nucleotide-binding</keyword>
<feature type="domain" description="Histidine kinase" evidence="12">
    <location>
        <begin position="610"/>
        <end position="696"/>
    </location>
</feature>
<evidence type="ECO:0000256" key="7">
    <source>
        <dbReference type="ARBA" id="ARBA00022840"/>
    </source>
</evidence>
<keyword evidence="11" id="KW-0472">Membrane</keyword>
<dbReference type="InterPro" id="IPR036890">
    <property type="entry name" value="HATPase_C_sf"/>
</dbReference>
<keyword evidence="14" id="KW-1185">Reference proteome</keyword>
<evidence type="ECO:0000313" key="13">
    <source>
        <dbReference type="EMBL" id="MDR6239210.1"/>
    </source>
</evidence>
<dbReference type="EMBL" id="JAVDQD010000002">
    <property type="protein sequence ID" value="MDR6239210.1"/>
    <property type="molecule type" value="Genomic_DNA"/>
</dbReference>
<dbReference type="PANTHER" id="PTHR24421:SF10">
    <property type="entry name" value="NITRATE_NITRITE SENSOR PROTEIN NARQ"/>
    <property type="match status" value="1"/>
</dbReference>
<evidence type="ECO:0000313" key="14">
    <source>
        <dbReference type="Proteomes" id="UP001185092"/>
    </source>
</evidence>
<dbReference type="Gene3D" id="1.20.5.1930">
    <property type="match status" value="1"/>
</dbReference>
<comment type="catalytic activity">
    <reaction evidence="1">
        <text>ATP + protein L-histidine = ADP + protein N-phospho-L-histidine.</text>
        <dbReference type="EC" id="2.7.13.3"/>
    </reaction>
</comment>
<evidence type="ECO:0000256" key="6">
    <source>
        <dbReference type="ARBA" id="ARBA00022777"/>
    </source>
</evidence>
<dbReference type="Pfam" id="PF02518">
    <property type="entry name" value="HATPase_c"/>
    <property type="match status" value="1"/>
</dbReference>
<evidence type="ECO:0000256" key="8">
    <source>
        <dbReference type="ARBA" id="ARBA00023012"/>
    </source>
</evidence>
<feature type="coiled-coil region" evidence="10">
    <location>
        <begin position="348"/>
        <end position="407"/>
    </location>
</feature>
<dbReference type="SUPFAM" id="SSF48452">
    <property type="entry name" value="TPR-like"/>
    <property type="match status" value="2"/>
</dbReference>
<dbReference type="SUPFAM" id="SSF55874">
    <property type="entry name" value="ATPase domain of HSP90 chaperone/DNA topoisomerase II/histidine kinase"/>
    <property type="match status" value="1"/>
</dbReference>
<dbReference type="PANTHER" id="PTHR24421">
    <property type="entry name" value="NITRATE/NITRITE SENSOR PROTEIN NARX-RELATED"/>
    <property type="match status" value="1"/>
</dbReference>
<dbReference type="InterPro" id="IPR050482">
    <property type="entry name" value="Sensor_HK_TwoCompSys"/>
</dbReference>
<dbReference type="InterPro" id="IPR003594">
    <property type="entry name" value="HATPase_dom"/>
</dbReference>
<dbReference type="EC" id="2.7.13.3" evidence="2"/>
<feature type="transmembrane region" description="Helical" evidence="11">
    <location>
        <begin position="440"/>
        <end position="458"/>
    </location>
</feature>
<dbReference type="PROSITE" id="PS50109">
    <property type="entry name" value="HIS_KIN"/>
    <property type="match status" value="1"/>
</dbReference>
<accession>A0AAE3XMH3</accession>
<evidence type="ECO:0000256" key="3">
    <source>
        <dbReference type="ARBA" id="ARBA00022553"/>
    </source>
</evidence>
<keyword evidence="9" id="KW-0802">TPR repeat</keyword>
<keyword evidence="10" id="KW-0175">Coiled coil</keyword>
<evidence type="ECO:0000256" key="9">
    <source>
        <dbReference type="PROSITE-ProRule" id="PRU00339"/>
    </source>
</evidence>
<gene>
    <name evidence="13" type="ORF">HNQ88_002247</name>
</gene>
<evidence type="ECO:0000256" key="10">
    <source>
        <dbReference type="SAM" id="Coils"/>
    </source>
</evidence>
<dbReference type="AlphaFoldDB" id="A0AAE3XMH3"/>
<dbReference type="InterPro" id="IPR005467">
    <property type="entry name" value="His_kinase_dom"/>
</dbReference>
<evidence type="ECO:0000256" key="11">
    <source>
        <dbReference type="SAM" id="Phobius"/>
    </source>
</evidence>
<keyword evidence="11" id="KW-0812">Transmembrane</keyword>
<name>A0AAE3XMH3_9BACT</name>